<evidence type="ECO:0008006" key="5">
    <source>
        <dbReference type="Google" id="ProtNLM"/>
    </source>
</evidence>
<keyword evidence="2" id="KW-0812">Transmembrane</keyword>
<reference evidence="4" key="1">
    <citation type="submission" date="2018-05" db="EMBL/GenBank/DDBJ databases">
        <authorList>
            <person name="Nie L."/>
        </authorList>
    </citation>
    <scope>NUCLEOTIDE SEQUENCE [LARGE SCALE GENOMIC DNA]</scope>
    <source>
        <strain evidence="4">NL</strain>
    </source>
</reference>
<dbReference type="AlphaFoldDB" id="A0A328BT97"/>
<evidence type="ECO:0000256" key="1">
    <source>
        <dbReference type="SAM" id="MobiDB-lite"/>
    </source>
</evidence>
<evidence type="ECO:0000256" key="2">
    <source>
        <dbReference type="SAM" id="Phobius"/>
    </source>
</evidence>
<sequence>MTHASGLGYWGRVVGLPALLVLLTATVLGSHYETNDDFSITLLLRGRTAAAPVTNLHLYLHGWAWLLARLYQLAPELPWYGLVLYLLLTLALVLLTAVLERLLQPHTSAWQRAGLLAAFLLLAGLEHAQWFNYVRVPLLLAGAAVLWATRQSGAPLPAARRWALPLGLLIFVAAWAVRPSAAVLGAAVVAPAAGLLGGPGAWRVPAAAAVVALLLGLLVQLTRSPEAARYRRLDVLKSEVLDYGWRVPAPRTAADRLGVRAVAQWAFGDSTLVNEAFFQRAYQPKPRFVAERLAGLLPAAAQLMRDYFPLLGISALLLLLGSSQPAATRRRPQLYVLGLVLLLLGLQLGLKLPPRLAGPLLTLGVLTQLALLAAAQPWRPPAWQRRLVLPVMALLVGAYGYKVLHRRQVLEAEERRSLALLRAQLGQPPPAVRAVVGAGLEAAFKSLSPFRQYVPVAGPPWLLLTGWPTLDPSQARLRQQLTGARAQPEALRRLARRADIRWLGPVPPARSLPETHRAGPPELPR</sequence>
<accession>A0A328BT97</accession>
<dbReference type="OrthoDB" id="878475at2"/>
<feature type="transmembrane region" description="Helical" evidence="2">
    <location>
        <begin position="333"/>
        <end position="350"/>
    </location>
</feature>
<protein>
    <recommendedName>
        <fullName evidence="5">Glycosyltransferase RgtA/B/C/D-like domain-containing protein</fullName>
    </recommendedName>
</protein>
<dbReference type="Proteomes" id="UP000248553">
    <property type="component" value="Unassembled WGS sequence"/>
</dbReference>
<organism evidence="3 4">
    <name type="scientific">Hymenobacter edaphi</name>
    <dbReference type="NCBI Taxonomy" id="2211146"/>
    <lineage>
        <taxon>Bacteria</taxon>
        <taxon>Pseudomonadati</taxon>
        <taxon>Bacteroidota</taxon>
        <taxon>Cytophagia</taxon>
        <taxon>Cytophagales</taxon>
        <taxon>Hymenobacteraceae</taxon>
        <taxon>Hymenobacter</taxon>
    </lineage>
</organism>
<feature type="transmembrane region" description="Helical" evidence="2">
    <location>
        <begin position="77"/>
        <end position="97"/>
    </location>
</feature>
<feature type="compositionally biased region" description="Basic and acidic residues" evidence="1">
    <location>
        <begin position="513"/>
        <end position="525"/>
    </location>
</feature>
<evidence type="ECO:0000313" key="3">
    <source>
        <dbReference type="EMBL" id="RAK69771.1"/>
    </source>
</evidence>
<proteinExistence type="predicted"/>
<keyword evidence="2" id="KW-0472">Membrane</keyword>
<dbReference type="RefSeq" id="WP_111476507.1">
    <property type="nucleotide sequence ID" value="NZ_QHKM01000001.1"/>
</dbReference>
<keyword evidence="4" id="KW-1185">Reference proteome</keyword>
<keyword evidence="2" id="KW-1133">Transmembrane helix</keyword>
<name>A0A328BT97_9BACT</name>
<gene>
    <name evidence="3" type="ORF">DLM85_02645</name>
</gene>
<feature type="region of interest" description="Disordered" evidence="1">
    <location>
        <begin position="505"/>
        <end position="525"/>
    </location>
</feature>
<feature type="transmembrane region" description="Helical" evidence="2">
    <location>
        <begin position="162"/>
        <end position="190"/>
    </location>
</feature>
<evidence type="ECO:0000313" key="4">
    <source>
        <dbReference type="Proteomes" id="UP000248553"/>
    </source>
</evidence>
<feature type="transmembrane region" description="Helical" evidence="2">
    <location>
        <begin position="202"/>
        <end position="222"/>
    </location>
</feature>
<dbReference type="EMBL" id="QHKM01000001">
    <property type="protein sequence ID" value="RAK69771.1"/>
    <property type="molecule type" value="Genomic_DNA"/>
</dbReference>
<comment type="caution">
    <text evidence="3">The sequence shown here is derived from an EMBL/GenBank/DDBJ whole genome shotgun (WGS) entry which is preliminary data.</text>
</comment>